<comment type="caution">
    <text evidence="6">The sequence shown here is derived from an EMBL/GenBank/DDBJ whole genome shotgun (WGS) entry which is preliminary data.</text>
</comment>
<sequence length="1595" mass="177903">MESQWSTSKAGAAGEPDPTPAIHKLSSAQTLPLKPLPSNSSKILRRVLSFRPKSADIIGPASNFNHHGSLGLHTLFTPSDPLIEYVFIHGLGGGSTRTWCLEPDPSYFWPKEWLPRHPGFRNVRIHSFGYDSDWKAKGHSTATVHDFGQALLLALRTSECFSTNPIVFVAHSMGGIVIKEAYIMARQDPSCHELASRIVATVFLATPHRGSDYATYLNNILRVSAMHGVRAYISDLERVSASLIKVNDTFRHYCDKLTLYSFFETRALGIGAAASALIVPKDSAIMGLPGERVSLMYADHRSICKFESPDDPGFITLTEAFNTINNEISKRESAKISDHLWGQLQQIEAYLGMPKVPEDDLKDLDDIIVEGSCDWFTDRTAFQMWLSTTPSSGPKLYWVYAKPATGKSVLASHVIKAISAFNTDCSYYFFRHGDKVRSTLAGCLLSITYQMAVLNIHVRKKLLQLIDRGVRFERENAKSIWRKILEPVLVNNGAFQPQYWIMDALDECSDISSFFSILSKFEHHIPVKVFITSRRLENITAGFAQLEQIPSIAPVLSTEIQMQDTRDSIFQYLANNQHKIHAGTELQRAELLGKIIDKAQGCFLWVRLVLEELSTVWTMKQIERVLDDVPQGMDLLYSRAVELLLARPSHSVTVAKAILMWTICAIRPLTVAELQSALQLDIGTTVQDPENAIPSLCCQLVHVDKNGRVLIVHLTARTFLQERGLESPLTFCPIPGHRRILQVCLQLLISDEMKPPKSRRGSEKAGGKKRQHKQQSAFLTYAALHFSEHMRKTTSNNIVVGPLLHEFLEKNVFTWIEFLAKHDSLHVLARTADLIKNYYQRQSKYFPPLGEQIQLADAWTVDLHRLVAKFGTVLARRPSSIYSLIPPFCPSSSAIATVFGKPARCIQVVGIQDVGWDDRLSCIDSGGLQCYAVASGEGYFAVGFGNSVVLHHAVTCQRWKELNHGDVVRRLGFDRTGTWLVSAGRRDLKLWDLEGGDTPRFTFTVAHDILTFSLQDGADGIIAALKNNTTVRWSLQSGEILVDNPWRSAFDDEGHFRRPPLLAAFSFDQTILAIAYRGRPIQLWDLEDDELLGFVGRENQDLGSLALGTNTSPSSLVFHPEESVPLLAAAYEDGDLCLFDYDELNLIKIIEANAQILACSSDGATLATGNAAGMVQLLDFETLQLLFRVNAVDYGIRDLSFSSDGLRLIDARGTQCNVWEPSLPSARSRSDDASSNWVPPEPRIVGLMDGEVEITTIATEESSKWFFIGKSDGSVWLYRTGDGKPQRLLYRHGYHISVTLMAWGDRANILVTSDSSGRFMVFHIPRDGSGGFAEPVERIDVRGDIHRKVPISHLLLNRANDLLLVSTAELDAVWDLTTETRISTFRFGSRQPFGWVNNPLDETERILVGTSGAEVWDWKSCYLKIAAVELKLASKIPGSPESRRVKSVIEAPNSRILVEYSDLYVGSSTTATYLLNARDFCAHQGELVPSAAFSSVTEDLTHLIGVSDSKVFFLDKRLGICSIEFLDGKQLGFRHVNHCFIPSDWCNRRGTLRILVNGKGDILFARTEEVAVVKHAVAFEDEKREVFEEASSASQ</sequence>
<dbReference type="Pfam" id="PF12697">
    <property type="entry name" value="Abhydrolase_6"/>
    <property type="match status" value="1"/>
</dbReference>
<dbReference type="InterPro" id="IPR056884">
    <property type="entry name" value="NPHP3-like_N"/>
</dbReference>
<dbReference type="InterPro" id="IPR036322">
    <property type="entry name" value="WD40_repeat_dom_sf"/>
</dbReference>
<dbReference type="SUPFAM" id="SSF50978">
    <property type="entry name" value="WD40 repeat-like"/>
    <property type="match status" value="2"/>
</dbReference>
<feature type="compositionally biased region" description="Basic and acidic residues" evidence="2">
    <location>
        <begin position="754"/>
        <end position="766"/>
    </location>
</feature>
<reference evidence="6 7" key="1">
    <citation type="submission" date="2024-09" db="EMBL/GenBank/DDBJ databases">
        <title>Itraconazole resistance in Madurella fahalii resulting from another homologue of gene encoding cytochrome P450 14-alpha sterol demethylase (CYP51).</title>
        <authorList>
            <person name="Yoshioka I."/>
            <person name="Fahal A.H."/>
            <person name="Kaneko S."/>
            <person name="Yaguchi T."/>
        </authorList>
    </citation>
    <scope>NUCLEOTIDE SEQUENCE [LARGE SCALE GENOMIC DNA]</scope>
    <source>
        <strain evidence="6 7">IFM 68171</strain>
    </source>
</reference>
<feature type="region of interest" description="Disordered" evidence="2">
    <location>
        <begin position="754"/>
        <end position="775"/>
    </location>
</feature>
<feature type="region of interest" description="Disordered" evidence="2">
    <location>
        <begin position="1"/>
        <end position="23"/>
    </location>
</feature>
<dbReference type="SMART" id="SM00320">
    <property type="entry name" value="WD40"/>
    <property type="match status" value="6"/>
</dbReference>
<keyword evidence="7" id="KW-1185">Reference proteome</keyword>
<dbReference type="InterPro" id="IPR000073">
    <property type="entry name" value="AB_hydrolase_1"/>
</dbReference>
<evidence type="ECO:0000313" key="6">
    <source>
        <dbReference type="EMBL" id="GAB1315399.1"/>
    </source>
</evidence>
<accession>A0ABQ0GCA9</accession>
<evidence type="ECO:0000259" key="5">
    <source>
        <dbReference type="Pfam" id="PF24883"/>
    </source>
</evidence>
<dbReference type="InterPro" id="IPR027417">
    <property type="entry name" value="P-loop_NTPase"/>
</dbReference>
<keyword evidence="1" id="KW-0677">Repeat</keyword>
<dbReference type="PANTHER" id="PTHR10039">
    <property type="entry name" value="AMELOGENIN"/>
    <property type="match status" value="1"/>
</dbReference>
<dbReference type="Pfam" id="PF22939">
    <property type="entry name" value="WHD_GPIID"/>
    <property type="match status" value="1"/>
</dbReference>
<evidence type="ECO:0000313" key="7">
    <source>
        <dbReference type="Proteomes" id="UP001628179"/>
    </source>
</evidence>
<dbReference type="InterPro" id="IPR001680">
    <property type="entry name" value="WD40_rpt"/>
</dbReference>
<dbReference type="PANTHER" id="PTHR10039:SF16">
    <property type="entry name" value="GPI INOSITOL-DEACYLASE"/>
    <property type="match status" value="1"/>
</dbReference>
<dbReference type="Gene3D" id="2.130.10.10">
    <property type="entry name" value="YVTN repeat-like/Quinoprotein amine dehydrogenase"/>
    <property type="match status" value="3"/>
</dbReference>
<dbReference type="Pfam" id="PF24883">
    <property type="entry name" value="NPHP3_N"/>
    <property type="match status" value="1"/>
</dbReference>
<protein>
    <recommendedName>
        <fullName evidence="8">GPI inositol-deacylase</fullName>
    </recommendedName>
</protein>
<organism evidence="6 7">
    <name type="scientific">Madurella fahalii</name>
    <dbReference type="NCBI Taxonomy" id="1157608"/>
    <lineage>
        <taxon>Eukaryota</taxon>
        <taxon>Fungi</taxon>
        <taxon>Dikarya</taxon>
        <taxon>Ascomycota</taxon>
        <taxon>Pezizomycotina</taxon>
        <taxon>Sordariomycetes</taxon>
        <taxon>Sordariomycetidae</taxon>
        <taxon>Sordariales</taxon>
        <taxon>Sordariales incertae sedis</taxon>
        <taxon>Madurella</taxon>
    </lineage>
</organism>
<evidence type="ECO:0000259" key="3">
    <source>
        <dbReference type="Pfam" id="PF12697"/>
    </source>
</evidence>
<feature type="domain" description="GPI inositol-deacylase winged helix" evidence="4">
    <location>
        <begin position="653"/>
        <end position="727"/>
    </location>
</feature>
<evidence type="ECO:0000256" key="1">
    <source>
        <dbReference type="ARBA" id="ARBA00022737"/>
    </source>
</evidence>
<name>A0ABQ0GCA9_9PEZI</name>
<dbReference type="InterPro" id="IPR015943">
    <property type="entry name" value="WD40/YVTN_repeat-like_dom_sf"/>
</dbReference>
<dbReference type="SUPFAM" id="SSF52540">
    <property type="entry name" value="P-loop containing nucleoside triphosphate hydrolases"/>
    <property type="match status" value="1"/>
</dbReference>
<dbReference type="Gene3D" id="3.40.50.300">
    <property type="entry name" value="P-loop containing nucleotide triphosphate hydrolases"/>
    <property type="match status" value="1"/>
</dbReference>
<dbReference type="RefSeq" id="XP_070917130.1">
    <property type="nucleotide sequence ID" value="XM_071061029.1"/>
</dbReference>
<dbReference type="GeneID" id="98176352"/>
<dbReference type="Proteomes" id="UP001628179">
    <property type="component" value="Unassembled WGS sequence"/>
</dbReference>
<dbReference type="SUPFAM" id="SSF53474">
    <property type="entry name" value="alpha/beta-Hydrolases"/>
    <property type="match status" value="1"/>
</dbReference>
<evidence type="ECO:0000256" key="2">
    <source>
        <dbReference type="SAM" id="MobiDB-lite"/>
    </source>
</evidence>
<dbReference type="EMBL" id="BAAFSV010000003">
    <property type="protein sequence ID" value="GAB1315399.1"/>
    <property type="molecule type" value="Genomic_DNA"/>
</dbReference>
<dbReference type="InterPro" id="IPR054471">
    <property type="entry name" value="GPIID_WHD"/>
</dbReference>
<proteinExistence type="predicted"/>
<evidence type="ECO:0000259" key="4">
    <source>
        <dbReference type="Pfam" id="PF22939"/>
    </source>
</evidence>
<evidence type="ECO:0008006" key="8">
    <source>
        <dbReference type="Google" id="ProtNLM"/>
    </source>
</evidence>
<gene>
    <name evidence="6" type="ORF">MFIFM68171_05609</name>
</gene>
<dbReference type="InterPro" id="IPR029058">
    <property type="entry name" value="AB_hydrolase_fold"/>
</dbReference>
<feature type="domain" description="Nephrocystin 3-like N-terminal" evidence="5">
    <location>
        <begin position="371"/>
        <end position="534"/>
    </location>
</feature>
<feature type="domain" description="AB hydrolase-1" evidence="3">
    <location>
        <begin position="86"/>
        <end position="223"/>
    </location>
</feature>
<dbReference type="Gene3D" id="3.40.50.1820">
    <property type="entry name" value="alpha/beta hydrolase"/>
    <property type="match status" value="1"/>
</dbReference>